<evidence type="ECO:0000256" key="6">
    <source>
        <dbReference type="ARBA" id="ARBA00022723"/>
    </source>
</evidence>
<evidence type="ECO:0000256" key="12">
    <source>
        <dbReference type="ARBA" id="ARBA00023136"/>
    </source>
</evidence>
<evidence type="ECO:0000256" key="16">
    <source>
        <dbReference type="SAM" id="Phobius"/>
    </source>
</evidence>
<dbReference type="GO" id="GO:0005886">
    <property type="term" value="C:plasma membrane"/>
    <property type="evidence" value="ECO:0007669"/>
    <property type="project" value="TreeGrafter"/>
</dbReference>
<feature type="transmembrane region" description="Helical" evidence="16">
    <location>
        <begin position="617"/>
        <end position="637"/>
    </location>
</feature>
<feature type="transmembrane region" description="Helical" evidence="16">
    <location>
        <begin position="60"/>
        <end position="79"/>
    </location>
</feature>
<comment type="subcellular location">
    <subcellularLocation>
        <location evidence="3">Membrane</location>
        <topology evidence="3">Multi-pass membrane protein</topology>
    </subcellularLocation>
</comment>
<protein>
    <recommendedName>
        <fullName evidence="4">adenylate cyclase</fullName>
        <ecNumber evidence="4">4.6.1.1</ecNumber>
    </recommendedName>
</protein>
<comment type="cofactor">
    <cofactor evidence="2">
        <name>Mg(2+)</name>
        <dbReference type="ChEBI" id="CHEBI:18420"/>
    </cofactor>
</comment>
<dbReference type="GO" id="GO:0046872">
    <property type="term" value="F:metal ion binding"/>
    <property type="evidence" value="ECO:0007669"/>
    <property type="project" value="UniProtKB-KW"/>
</dbReference>
<dbReference type="PROSITE" id="PS50004">
    <property type="entry name" value="C2"/>
    <property type="match status" value="1"/>
</dbReference>
<dbReference type="Pfam" id="PF00168">
    <property type="entry name" value="C2"/>
    <property type="match status" value="1"/>
</dbReference>
<proteinExistence type="inferred from homology"/>
<evidence type="ECO:0000313" key="21">
    <source>
        <dbReference type="Proteomes" id="UP000677054"/>
    </source>
</evidence>
<feature type="transmembrane region" description="Helical" evidence="16">
    <location>
        <begin position="643"/>
        <end position="663"/>
    </location>
</feature>
<feature type="compositionally biased region" description="Basic and acidic residues" evidence="15">
    <location>
        <begin position="1970"/>
        <end position="1979"/>
    </location>
</feature>
<dbReference type="FunFam" id="3.30.70.1230:FF:000008">
    <property type="entry name" value="Adenylate cyclase type 9"/>
    <property type="match status" value="1"/>
</dbReference>
<evidence type="ECO:0000259" key="19">
    <source>
        <dbReference type="PROSITE" id="PS50125"/>
    </source>
</evidence>
<name>A0A7R9ADY7_9CRUS</name>
<dbReference type="OrthoDB" id="10035433at2759"/>
<dbReference type="Gene3D" id="3.30.70.1230">
    <property type="entry name" value="Nucleotide cyclase"/>
    <property type="match status" value="2"/>
</dbReference>
<feature type="domain" description="Guanylate cyclase" evidence="19">
    <location>
        <begin position="206"/>
        <end position="333"/>
    </location>
</feature>
<feature type="region of interest" description="Disordered" evidence="15">
    <location>
        <begin position="1820"/>
        <end position="1852"/>
    </location>
</feature>
<evidence type="ECO:0000256" key="11">
    <source>
        <dbReference type="ARBA" id="ARBA00022998"/>
    </source>
</evidence>
<dbReference type="SMART" id="SM00044">
    <property type="entry name" value="CYCc"/>
    <property type="match status" value="2"/>
</dbReference>
<dbReference type="GO" id="GO:0006171">
    <property type="term" value="P:cAMP biosynthetic process"/>
    <property type="evidence" value="ECO:0007669"/>
    <property type="project" value="UniProtKB-KW"/>
</dbReference>
<evidence type="ECO:0000256" key="1">
    <source>
        <dbReference type="ARBA" id="ARBA00001593"/>
    </source>
</evidence>
<keyword evidence="9" id="KW-0460">Magnesium</keyword>
<dbReference type="CDD" id="cd07302">
    <property type="entry name" value="CHD"/>
    <property type="match status" value="2"/>
</dbReference>
<dbReference type="InterPro" id="IPR000008">
    <property type="entry name" value="C2_dom"/>
</dbReference>
<feature type="transmembrane region" description="Helical" evidence="16">
    <location>
        <begin position="33"/>
        <end position="51"/>
    </location>
</feature>
<keyword evidence="17" id="KW-0732">Signal</keyword>
<evidence type="ECO:0000256" key="4">
    <source>
        <dbReference type="ARBA" id="ARBA00012201"/>
    </source>
</evidence>
<feature type="compositionally biased region" description="Polar residues" evidence="15">
    <location>
        <begin position="1835"/>
        <end position="1852"/>
    </location>
</feature>
<dbReference type="Proteomes" id="UP000677054">
    <property type="component" value="Unassembled WGS sequence"/>
</dbReference>
<feature type="signal peptide" evidence="17">
    <location>
        <begin position="1"/>
        <end position="17"/>
    </location>
</feature>
<dbReference type="GO" id="GO:0035556">
    <property type="term" value="P:intracellular signal transduction"/>
    <property type="evidence" value="ECO:0007669"/>
    <property type="project" value="InterPro"/>
</dbReference>
<comment type="similarity">
    <text evidence="14">Belongs to the adenylyl cyclase class-4/guanylyl cyclase family.</text>
</comment>
<dbReference type="Gene3D" id="2.60.40.150">
    <property type="entry name" value="C2 domain"/>
    <property type="match status" value="1"/>
</dbReference>
<sequence length="1979" mass="221610">MLIIALVLGILTLCVFTIYDSSVPTTEMTADLTTVGSFSMTLIILLLVYTVTPMPIYMRVLLGGIYSVVTEFFSGFFASNTESSLIFVRVLLHVAIHAVGIHILIMNEVRSRGTFMKIGQSLLVRRQLEIEKQVKEKMILSVMPPAVAEWLFTEQAHGEESENNDGTLLSSSEEWPLTHPISPRPSNPSEFHIFRPFNMNHMTDVSILFADIVGFTKMSSNKTASQLVGLLNDLFGRFDSLCARVGCEKICTLGDCYYCVSGCPEPREDHALCCAEMGLGMTVAIKEFDADNNEQVDMRVGIHTGTVLCGIVGTKRFKFDVFSNDVTCANKMESTGKPGRVHISAKTHKFLQEKFFFEDGPVVNDMKTYFILGRKEEGNMSGVASYCATWPRRDPGQLTEKRRVTLTTVEDSPVYNENLNVSAYDIMSGKVDILPAMDQEGQLEPGLSEDALSPLPIGLSSRNETLNTSWSTLNSRKDSGIRSCLSSIQAPMLGGEMDENNPLEAHRASGGYFTASPDSSTLDLTQSDSKHWNGPFAELSPDLPIFQHLRKQSDIQLIRCVQQDTYNKDYFLHPPLNPWTLNFTDPTVEKEYRLRVHRYHEAATNVVTFASPKFSTYFDFAIAFLIHLITVIGTLAALHVSDLWIIVCVASTLWYILVLAMCLKHLFPYPRLKNFLQRFSQWTTQWYAWHVCGALLVCIPVISACPCPYGSAFHAFHAEIVMDVLSILFLIIFLNYEFEISYRLSFYGSLLASIQKAKVQSMKNQADYLLNNIIPKHVVEHLKSAQGYSENHVDVGVMFASIVNFHEMYDEAYQGGKEYLRVLNELVGDFDELLDRPEFRNVEKIKTIGSVYMAASGLNPEVRAKNSHQYRHLHELVEFAFEMLEVVNSFNKNLLGFQLVLRVGFHFGEVTAGVIGTTKLYYDIWGDTVNIASRMDSTGVQGRIQVTEKCVNVLTAWYDLEHRGLIYAKGKGEDPSSHEDIFVAVNWPHKTKPSLLRPFHVESARSNEERSTCEEVVPLVDILRVEKSLILQLLDGETDVPFGSCRVAFSHLDGEETRYFPVSDQHGLLIGHLFVCIRSSQTESHAVSPKHLEKLRGVLSDINQNWSSAREGELDRLLTSLKDIREEIGCPLGVPEKVSSSMEVNPTQTMAIKEIPVLPSHSRKIEAVASGRTAPYTSGNFHPRFIKQAASCELEGEGTVVHPQSGAKGQLRFRLAFLPPERREVHFHPGTIHRDIPLIESVKSNPIFVTHETKNAHLPVEPSDNMRVFEKPAEPYLDLPMHPSVLSDHPNWQNVLAAGKIYDPSAKHSSTNIPENHEISLQRPKYLMYLFIHILDGDFPAPADAKELPNLQVVVRLRSRGAVWKSNVQWSTTKPSFNLCLRQPVLGGENLQGTHCSVEVWDQAGPGKEHLLGILLIPLDSLALPLPVILQLENEQFPLLAYDQYLPVTTPETGEEAGTLNMVIGLGTADQIKHFLHPSSTTPITSSLQQVPNHVVQPEVEVKDKEESVPLTAKVVVEKDCQTEIDMPLTELGTNTDQNWMERFLVLARQVNPQSQEVESQSSSMSMIPHDDGPKRGVVREMPEKDSERQMDRTGGAEDIFPALVEIHEAMHLHLVNPGGKICMLYVSIPGGTDVRHEVHFSSLVPSRVDPIWDWKKVEKPLILKVWGGVDAVVRSDDVVLGFVSLDLTTLLHGFNQISGWYDITDIRGRVQGQLRVTVTPMDDKRQRPWLLRTQTPMLPQTFNSHDALGSDSSTRTFQMSQLKKVLDSLNHTIRSLHERHEVMHNSSLPELPVGEIEDVLGSSEDRESLGSQTMSIATQLDSEESLPSLGLSRSDGSPYQNMGNEDTNTPRQLFDTSTQTDLEHELNPPPYYMDPISSVMNQVLFNYGVDMGLGKAYPHAVQYRPSIVGMGAGVKREQMAYGEAAAYPEMPQSGDRSSDVGLRREYLEKSCQMSSCDSQGETSDLCMLEESHPNHEMP</sequence>
<keyword evidence="11" id="KW-0115">cAMP biosynthesis</keyword>
<evidence type="ECO:0000256" key="3">
    <source>
        <dbReference type="ARBA" id="ARBA00004141"/>
    </source>
</evidence>
<evidence type="ECO:0000256" key="5">
    <source>
        <dbReference type="ARBA" id="ARBA00022692"/>
    </source>
</evidence>
<dbReference type="CDD" id="cd00030">
    <property type="entry name" value="C2"/>
    <property type="match status" value="2"/>
</dbReference>
<evidence type="ECO:0000256" key="17">
    <source>
        <dbReference type="SAM" id="SignalP"/>
    </source>
</evidence>
<reference evidence="20" key="1">
    <citation type="submission" date="2020-11" db="EMBL/GenBank/DDBJ databases">
        <authorList>
            <person name="Tran Van P."/>
        </authorList>
    </citation>
    <scope>NUCLEOTIDE SEQUENCE</scope>
</reference>
<feature type="region of interest" description="Disordered" evidence="15">
    <location>
        <begin position="1554"/>
        <end position="1577"/>
    </location>
</feature>
<keyword evidence="5 16" id="KW-0812">Transmembrane</keyword>
<feature type="region of interest" description="Disordered" evidence="15">
    <location>
        <begin position="160"/>
        <end position="182"/>
    </location>
</feature>
<dbReference type="SUPFAM" id="SSF49562">
    <property type="entry name" value="C2 domain (Calcium/lipid-binding domain, CaLB)"/>
    <property type="match status" value="2"/>
</dbReference>
<keyword evidence="13 14" id="KW-0456">Lyase</keyword>
<accession>A0A7R9ADY7</accession>
<dbReference type="GO" id="GO:0005524">
    <property type="term" value="F:ATP binding"/>
    <property type="evidence" value="ECO:0007669"/>
    <property type="project" value="UniProtKB-KW"/>
</dbReference>
<dbReference type="GO" id="GO:0007189">
    <property type="term" value="P:adenylate cyclase-activating G protein-coupled receptor signaling pathway"/>
    <property type="evidence" value="ECO:0007669"/>
    <property type="project" value="TreeGrafter"/>
</dbReference>
<feature type="compositionally biased region" description="Polar residues" evidence="15">
    <location>
        <begin position="164"/>
        <end position="173"/>
    </location>
</feature>
<keyword evidence="8" id="KW-0067">ATP-binding</keyword>
<dbReference type="SUPFAM" id="SSF55073">
    <property type="entry name" value="Nucleotide cyclase"/>
    <property type="match status" value="2"/>
</dbReference>
<evidence type="ECO:0000256" key="8">
    <source>
        <dbReference type="ARBA" id="ARBA00022840"/>
    </source>
</evidence>
<dbReference type="InterPro" id="IPR001054">
    <property type="entry name" value="A/G_cyclase"/>
</dbReference>
<evidence type="ECO:0000256" key="15">
    <source>
        <dbReference type="SAM" id="MobiDB-lite"/>
    </source>
</evidence>
<dbReference type="PROSITE" id="PS00452">
    <property type="entry name" value="GUANYLATE_CYCLASE_1"/>
    <property type="match status" value="2"/>
</dbReference>
<feature type="chain" id="PRO_5036209862" description="adenylate cyclase" evidence="17">
    <location>
        <begin position="18"/>
        <end position="1979"/>
    </location>
</feature>
<evidence type="ECO:0000256" key="10">
    <source>
        <dbReference type="ARBA" id="ARBA00022989"/>
    </source>
</evidence>
<dbReference type="EMBL" id="LR903804">
    <property type="protein sequence ID" value="CAD7252296.1"/>
    <property type="molecule type" value="Genomic_DNA"/>
</dbReference>
<keyword evidence="12 16" id="KW-0472">Membrane</keyword>
<evidence type="ECO:0000256" key="2">
    <source>
        <dbReference type="ARBA" id="ARBA00001946"/>
    </source>
</evidence>
<dbReference type="PANTHER" id="PTHR45627:SF8">
    <property type="entry name" value="ADENYLATE CYCLASE TYPE 9"/>
    <property type="match status" value="1"/>
</dbReference>
<organism evidence="20">
    <name type="scientific">Darwinula stevensoni</name>
    <dbReference type="NCBI Taxonomy" id="69355"/>
    <lineage>
        <taxon>Eukaryota</taxon>
        <taxon>Metazoa</taxon>
        <taxon>Ecdysozoa</taxon>
        <taxon>Arthropoda</taxon>
        <taxon>Crustacea</taxon>
        <taxon>Oligostraca</taxon>
        <taxon>Ostracoda</taxon>
        <taxon>Podocopa</taxon>
        <taxon>Podocopida</taxon>
        <taxon>Darwinulocopina</taxon>
        <taxon>Darwinuloidea</taxon>
        <taxon>Darwinulidae</taxon>
        <taxon>Darwinula</taxon>
    </lineage>
</organism>
<feature type="transmembrane region" description="Helical" evidence="16">
    <location>
        <begin position="684"/>
        <end position="703"/>
    </location>
</feature>
<feature type="domain" description="Guanylate cyclase" evidence="19">
    <location>
        <begin position="796"/>
        <end position="936"/>
    </location>
</feature>
<keyword evidence="10 16" id="KW-1133">Transmembrane helix</keyword>
<dbReference type="InterPro" id="IPR029787">
    <property type="entry name" value="Nucleotide_cyclase"/>
</dbReference>
<dbReference type="GO" id="GO:0004016">
    <property type="term" value="F:adenylate cyclase activity"/>
    <property type="evidence" value="ECO:0007669"/>
    <property type="project" value="UniProtKB-EC"/>
</dbReference>
<dbReference type="PROSITE" id="PS50125">
    <property type="entry name" value="GUANYLATE_CYCLASE_2"/>
    <property type="match status" value="2"/>
</dbReference>
<keyword evidence="21" id="KW-1185">Reference proteome</keyword>
<feature type="compositionally biased region" description="Polar residues" evidence="15">
    <location>
        <begin position="1952"/>
        <end position="1963"/>
    </location>
</feature>
<feature type="transmembrane region" description="Helical" evidence="16">
    <location>
        <begin position="715"/>
        <end position="736"/>
    </location>
</feature>
<dbReference type="EC" id="4.6.1.1" evidence="4"/>
<evidence type="ECO:0000259" key="18">
    <source>
        <dbReference type="PROSITE" id="PS50004"/>
    </source>
</evidence>
<gene>
    <name evidence="20" type="ORF">DSTB1V02_LOCUS12054</name>
</gene>
<feature type="domain" description="C2" evidence="18">
    <location>
        <begin position="1313"/>
        <end position="1432"/>
    </location>
</feature>
<comment type="catalytic activity">
    <reaction evidence="1">
        <text>ATP = 3',5'-cyclic AMP + diphosphate</text>
        <dbReference type="Rhea" id="RHEA:15389"/>
        <dbReference type="ChEBI" id="CHEBI:30616"/>
        <dbReference type="ChEBI" id="CHEBI:33019"/>
        <dbReference type="ChEBI" id="CHEBI:58165"/>
        <dbReference type="EC" id="4.6.1.1"/>
    </reaction>
</comment>
<dbReference type="EMBL" id="CAJPEV010004287">
    <property type="protein sequence ID" value="CAG0901515.1"/>
    <property type="molecule type" value="Genomic_DNA"/>
</dbReference>
<dbReference type="Pfam" id="PF00211">
    <property type="entry name" value="Guanylate_cyc"/>
    <property type="match status" value="2"/>
</dbReference>
<evidence type="ECO:0000256" key="13">
    <source>
        <dbReference type="ARBA" id="ARBA00023239"/>
    </source>
</evidence>
<dbReference type="PANTHER" id="PTHR45627">
    <property type="entry name" value="ADENYLATE CYCLASE TYPE 1"/>
    <property type="match status" value="1"/>
</dbReference>
<feature type="compositionally biased region" description="Low complexity" evidence="15">
    <location>
        <begin position="1554"/>
        <end position="1567"/>
    </location>
</feature>
<evidence type="ECO:0000256" key="14">
    <source>
        <dbReference type="RuleBase" id="RU000405"/>
    </source>
</evidence>
<evidence type="ECO:0000313" key="20">
    <source>
        <dbReference type="EMBL" id="CAD7252296.1"/>
    </source>
</evidence>
<keyword evidence="7" id="KW-0547">Nucleotide-binding</keyword>
<feature type="region of interest" description="Disordered" evidence="15">
    <location>
        <begin position="1952"/>
        <end position="1979"/>
    </location>
</feature>
<dbReference type="InterPro" id="IPR035892">
    <property type="entry name" value="C2_domain_sf"/>
</dbReference>
<keyword evidence="6" id="KW-0479">Metal-binding</keyword>
<feature type="transmembrane region" description="Helical" evidence="16">
    <location>
        <begin position="85"/>
        <end position="106"/>
    </location>
</feature>
<evidence type="ECO:0000256" key="7">
    <source>
        <dbReference type="ARBA" id="ARBA00022741"/>
    </source>
</evidence>
<evidence type="ECO:0000256" key="9">
    <source>
        <dbReference type="ARBA" id="ARBA00022842"/>
    </source>
</evidence>
<dbReference type="InterPro" id="IPR018297">
    <property type="entry name" value="A/G_cyclase_CS"/>
</dbReference>